<protein>
    <submittedName>
        <fullName evidence="13">Pheromone a factor receptor</fullName>
    </submittedName>
</protein>
<name>A0A8H6R9M4_9PEZI</name>
<feature type="transmembrane region" description="Helical" evidence="11">
    <location>
        <begin position="271"/>
        <end position="293"/>
    </location>
</feature>
<accession>A0A8H6R9M4</accession>
<sequence length="891" mass="99732">DYRGLDDDPPPVELGSATTNDDEQNEGTNIADIAGILAKKRPRTNKMKSIIWQTPDPSKSADTEATAIVFATFSLLIAIIICPSLSWHASNRNIGATVLVAATIYANFQNFLNAVIWSSDNLESWYNGAGLCDIEIRIQIMLQSLYLAAISCILRALARALDTDRATWSQTKAQRRRSYAIDFVCCLGIPSIQMITLYIVQPFRYWIYGISGCVVPGDLSWLRIVLMLLPPLLWTLFCVYLSILILVRLVRYRMTFNSVLRNAQTTKSRFFRLYALCILSILGNLPIQIWLLVLNIGAGVTSYSWDSVHNPSLWDWNTAVKMPANGTILFDRYIWMGGGILIFILFGFGRDAVKMYRDGLLAIGLGRVFPSLHPGRKSSIVASVTSMGSKAKMLFSSRSNASTSPTFHKGSVLSTSTMDSEYSPKKATFLETIREGRRESRQTTLPMHQQNVDDSKGWKYLPSYFRKASPSQQPSTSEDHFVLTQVSANREARIQSNVTAEPESPTMTSHIRSFSRGDADVLVRKEIRQASETETTLPMKAYHATMPLTSDLTLDHKKFDPSLISEQTKNFNNQLIEIQKKGQRWYEVGAETYRRMRWEGKTPFPAPTVLPEGINTTAPSRDSNRRIPIRIFKAPKSPPSGVFYHIHGGGWVLQSEHYQDLMLKRYSEDANLMIVSVGYRLAPEDPYPQGNEDCVDVAEWLIDEGEKEFGAKMKFMGGDSAGGHLSMVTCFSLLETRPNFGFKGLVLNFGAYELSTFLPVCHAFDMELVLTKDIMDKFMSLPSVSVLTSCDADCAYLPNTTEKDRRDPKISPFWKDLMGLKLPPALFTCGTLDPLLDDSLLMSAKWAASGADSILKIYPGAPHGFSFFPVGGTEQTDICLKDIGMFMNERL</sequence>
<evidence type="ECO:0000256" key="10">
    <source>
        <dbReference type="SAM" id="MobiDB-lite"/>
    </source>
</evidence>
<feature type="transmembrane region" description="Helical" evidence="11">
    <location>
        <begin position="179"/>
        <end position="200"/>
    </location>
</feature>
<comment type="similarity">
    <text evidence="2">Belongs to the G-protein coupled receptor 4 family.</text>
</comment>
<feature type="transmembrane region" description="Helical" evidence="11">
    <location>
        <begin position="94"/>
        <end position="116"/>
    </location>
</feature>
<keyword evidence="14" id="KW-1185">Reference proteome</keyword>
<evidence type="ECO:0000256" key="7">
    <source>
        <dbReference type="ARBA" id="ARBA00023136"/>
    </source>
</evidence>
<evidence type="ECO:0000259" key="12">
    <source>
        <dbReference type="Pfam" id="PF07859"/>
    </source>
</evidence>
<feature type="transmembrane region" description="Helical" evidence="11">
    <location>
        <begin position="65"/>
        <end position="87"/>
    </location>
</feature>
<feature type="transmembrane region" description="Helical" evidence="11">
    <location>
        <begin position="220"/>
        <end position="250"/>
    </location>
</feature>
<organism evidence="13 14">
    <name type="scientific">Pseudocercospora fuligena</name>
    <dbReference type="NCBI Taxonomy" id="685502"/>
    <lineage>
        <taxon>Eukaryota</taxon>
        <taxon>Fungi</taxon>
        <taxon>Dikarya</taxon>
        <taxon>Ascomycota</taxon>
        <taxon>Pezizomycotina</taxon>
        <taxon>Dothideomycetes</taxon>
        <taxon>Dothideomycetidae</taxon>
        <taxon>Mycosphaerellales</taxon>
        <taxon>Mycosphaerellaceae</taxon>
        <taxon>Pseudocercospora</taxon>
    </lineage>
</organism>
<evidence type="ECO:0000256" key="8">
    <source>
        <dbReference type="ARBA" id="ARBA00023170"/>
    </source>
</evidence>
<dbReference type="SUPFAM" id="SSF53474">
    <property type="entry name" value="alpha/beta-Hydrolases"/>
    <property type="match status" value="1"/>
</dbReference>
<dbReference type="PANTHER" id="PTHR28097:SF1">
    <property type="entry name" value="PHEROMONE A FACTOR RECEPTOR"/>
    <property type="match status" value="1"/>
</dbReference>
<dbReference type="GO" id="GO:0016787">
    <property type="term" value="F:hydrolase activity"/>
    <property type="evidence" value="ECO:0007669"/>
    <property type="project" value="InterPro"/>
</dbReference>
<keyword evidence="3" id="KW-0589">Pheromone response</keyword>
<evidence type="ECO:0000256" key="2">
    <source>
        <dbReference type="ARBA" id="ARBA00011085"/>
    </source>
</evidence>
<dbReference type="PRINTS" id="PR00899">
    <property type="entry name" value="GPCRSTE3"/>
</dbReference>
<keyword evidence="5 11" id="KW-1133">Transmembrane helix</keyword>
<dbReference type="EMBL" id="JABCIY010000241">
    <property type="protein sequence ID" value="KAF7187038.1"/>
    <property type="molecule type" value="Genomic_DNA"/>
</dbReference>
<comment type="subcellular location">
    <subcellularLocation>
        <location evidence="1">Membrane</location>
        <topology evidence="1">Multi-pass membrane protein</topology>
    </subcellularLocation>
</comment>
<evidence type="ECO:0000313" key="13">
    <source>
        <dbReference type="EMBL" id="KAF7187038.1"/>
    </source>
</evidence>
<keyword evidence="8 13" id="KW-0675">Receptor</keyword>
<feature type="non-terminal residue" evidence="13">
    <location>
        <position position="891"/>
    </location>
</feature>
<feature type="transmembrane region" description="Helical" evidence="11">
    <location>
        <begin position="136"/>
        <end position="158"/>
    </location>
</feature>
<dbReference type="Proteomes" id="UP000660729">
    <property type="component" value="Unassembled WGS sequence"/>
</dbReference>
<dbReference type="GO" id="GO:0004932">
    <property type="term" value="F:mating-type factor pheromone receptor activity"/>
    <property type="evidence" value="ECO:0007669"/>
    <property type="project" value="InterPro"/>
</dbReference>
<proteinExistence type="inferred from homology"/>
<dbReference type="OrthoDB" id="2874149at2759"/>
<feature type="non-terminal residue" evidence="13">
    <location>
        <position position="1"/>
    </location>
</feature>
<evidence type="ECO:0000256" key="9">
    <source>
        <dbReference type="ARBA" id="ARBA00023224"/>
    </source>
</evidence>
<keyword evidence="7 11" id="KW-0472">Membrane</keyword>
<comment type="caution">
    <text evidence="13">The sequence shown here is derived from an EMBL/GenBank/DDBJ whole genome shotgun (WGS) entry which is preliminary data.</text>
</comment>
<feature type="region of interest" description="Disordered" evidence="10">
    <location>
        <begin position="399"/>
        <end position="419"/>
    </location>
</feature>
<evidence type="ECO:0000256" key="1">
    <source>
        <dbReference type="ARBA" id="ARBA00004141"/>
    </source>
</evidence>
<reference evidence="13" key="1">
    <citation type="submission" date="2020-04" db="EMBL/GenBank/DDBJ databases">
        <title>Draft genome resource of the tomato pathogen Pseudocercospora fuligena.</title>
        <authorList>
            <person name="Zaccaron A."/>
        </authorList>
    </citation>
    <scope>NUCLEOTIDE SEQUENCE</scope>
    <source>
        <strain evidence="13">PF001</strain>
    </source>
</reference>
<dbReference type="GO" id="GO:0005886">
    <property type="term" value="C:plasma membrane"/>
    <property type="evidence" value="ECO:0007669"/>
    <property type="project" value="TreeGrafter"/>
</dbReference>
<keyword evidence="9" id="KW-0807">Transducer</keyword>
<evidence type="ECO:0000313" key="14">
    <source>
        <dbReference type="Proteomes" id="UP000660729"/>
    </source>
</evidence>
<gene>
    <name evidence="13" type="ORF">HII31_11647</name>
</gene>
<dbReference type="Pfam" id="PF07859">
    <property type="entry name" value="Abhydrolase_3"/>
    <property type="match status" value="1"/>
</dbReference>
<dbReference type="GO" id="GO:0000750">
    <property type="term" value="P:pheromone-dependent signal transduction involved in conjugation with cellular fusion"/>
    <property type="evidence" value="ECO:0007669"/>
    <property type="project" value="TreeGrafter"/>
</dbReference>
<dbReference type="PANTHER" id="PTHR28097">
    <property type="entry name" value="PHEROMONE A FACTOR RECEPTOR"/>
    <property type="match status" value="1"/>
</dbReference>
<dbReference type="InterPro" id="IPR013094">
    <property type="entry name" value="AB_hydrolase_3"/>
</dbReference>
<evidence type="ECO:0000256" key="4">
    <source>
        <dbReference type="ARBA" id="ARBA00022692"/>
    </source>
</evidence>
<feature type="domain" description="Alpha/beta hydrolase fold-3" evidence="12">
    <location>
        <begin position="645"/>
        <end position="865"/>
    </location>
</feature>
<feature type="transmembrane region" description="Helical" evidence="11">
    <location>
        <begin position="332"/>
        <end position="349"/>
    </location>
</feature>
<keyword evidence="6" id="KW-0297">G-protein coupled receptor</keyword>
<evidence type="ECO:0000256" key="3">
    <source>
        <dbReference type="ARBA" id="ARBA00022507"/>
    </source>
</evidence>
<dbReference type="InterPro" id="IPR001499">
    <property type="entry name" value="GPCR_STE3"/>
</dbReference>
<dbReference type="AlphaFoldDB" id="A0A8H6R9M4"/>
<dbReference type="CDD" id="cd14966">
    <property type="entry name" value="7tmD_STE3"/>
    <property type="match status" value="1"/>
</dbReference>
<evidence type="ECO:0000256" key="5">
    <source>
        <dbReference type="ARBA" id="ARBA00022989"/>
    </source>
</evidence>
<evidence type="ECO:0000256" key="11">
    <source>
        <dbReference type="SAM" id="Phobius"/>
    </source>
</evidence>
<feature type="region of interest" description="Disordered" evidence="10">
    <location>
        <begin position="1"/>
        <end position="27"/>
    </location>
</feature>
<dbReference type="Pfam" id="PF02076">
    <property type="entry name" value="STE3"/>
    <property type="match status" value="1"/>
</dbReference>
<evidence type="ECO:0000256" key="6">
    <source>
        <dbReference type="ARBA" id="ARBA00023040"/>
    </source>
</evidence>
<keyword evidence="4 11" id="KW-0812">Transmembrane</keyword>
<dbReference type="InterPro" id="IPR029058">
    <property type="entry name" value="AB_hydrolase_fold"/>
</dbReference>
<dbReference type="Gene3D" id="3.40.50.1820">
    <property type="entry name" value="alpha/beta hydrolase"/>
    <property type="match status" value="1"/>
</dbReference>